<dbReference type="InterPro" id="IPR007492">
    <property type="entry name" value="LytTR_DNA-bd_dom"/>
</dbReference>
<accession>A0ABV8D384</accession>
<evidence type="ECO:0000313" key="3">
    <source>
        <dbReference type="Proteomes" id="UP001595901"/>
    </source>
</evidence>
<evidence type="ECO:0000313" key="2">
    <source>
        <dbReference type="EMBL" id="MFC3932772.1"/>
    </source>
</evidence>
<dbReference type="RefSeq" id="WP_380432414.1">
    <property type="nucleotide sequence ID" value="NZ_JBHSAC010000070.1"/>
</dbReference>
<dbReference type="Proteomes" id="UP001595901">
    <property type="component" value="Unassembled WGS sequence"/>
</dbReference>
<organism evidence="2 3">
    <name type="scientific">Streptococcus dentapri</name>
    <dbReference type="NCBI Taxonomy" id="573564"/>
    <lineage>
        <taxon>Bacteria</taxon>
        <taxon>Bacillati</taxon>
        <taxon>Bacillota</taxon>
        <taxon>Bacilli</taxon>
        <taxon>Lactobacillales</taxon>
        <taxon>Streptococcaceae</taxon>
        <taxon>Streptococcus</taxon>
    </lineage>
</organism>
<dbReference type="PANTHER" id="PTHR37299:SF4">
    <property type="entry name" value="TRANSCRIPTIONAL REGULATOR"/>
    <property type="match status" value="1"/>
</dbReference>
<name>A0ABV8D384_9STRE</name>
<dbReference type="Pfam" id="PF04397">
    <property type="entry name" value="LytTR"/>
    <property type="match status" value="1"/>
</dbReference>
<gene>
    <name evidence="2" type="ORF">ACFOSE_08415</name>
</gene>
<dbReference type="PANTHER" id="PTHR37299">
    <property type="entry name" value="TRANSCRIPTIONAL REGULATOR-RELATED"/>
    <property type="match status" value="1"/>
</dbReference>
<keyword evidence="3" id="KW-1185">Reference proteome</keyword>
<dbReference type="SMART" id="SM00850">
    <property type="entry name" value="LytTR"/>
    <property type="match status" value="1"/>
</dbReference>
<dbReference type="Gene3D" id="2.40.50.1020">
    <property type="entry name" value="LytTr DNA-binding domain"/>
    <property type="match status" value="1"/>
</dbReference>
<keyword evidence="2" id="KW-0238">DNA-binding</keyword>
<feature type="domain" description="HTH LytTR-type" evidence="1">
    <location>
        <begin position="12"/>
        <end position="118"/>
    </location>
</feature>
<dbReference type="PROSITE" id="PS50930">
    <property type="entry name" value="HTH_LYTTR"/>
    <property type="match status" value="1"/>
</dbReference>
<proteinExistence type="predicted"/>
<dbReference type="EMBL" id="JBHSAC010000070">
    <property type="protein sequence ID" value="MFC3932772.1"/>
    <property type="molecule type" value="Genomic_DNA"/>
</dbReference>
<protein>
    <submittedName>
        <fullName evidence="2">LytTR family DNA-binding domain-containing protein</fullName>
    </submittedName>
</protein>
<dbReference type="InterPro" id="IPR046947">
    <property type="entry name" value="LytR-like"/>
</dbReference>
<comment type="caution">
    <text evidence="2">The sequence shown here is derived from an EMBL/GenBank/DDBJ whole genome shotgun (WGS) entry which is preliminary data.</text>
</comment>
<evidence type="ECO:0000259" key="1">
    <source>
        <dbReference type="PROSITE" id="PS50930"/>
    </source>
</evidence>
<dbReference type="GO" id="GO:0003677">
    <property type="term" value="F:DNA binding"/>
    <property type="evidence" value="ECO:0007669"/>
    <property type="project" value="UniProtKB-KW"/>
</dbReference>
<reference evidence="3" key="1">
    <citation type="journal article" date="2019" name="Int. J. Syst. Evol. Microbiol.">
        <title>The Global Catalogue of Microorganisms (GCM) 10K type strain sequencing project: providing services to taxonomists for standard genome sequencing and annotation.</title>
        <authorList>
            <consortium name="The Broad Institute Genomics Platform"/>
            <consortium name="The Broad Institute Genome Sequencing Center for Infectious Disease"/>
            <person name="Wu L."/>
            <person name="Ma J."/>
        </authorList>
    </citation>
    <scope>NUCLEOTIDE SEQUENCE [LARGE SCALE GENOMIC DNA]</scope>
    <source>
        <strain evidence="3">CCUG 58728</strain>
    </source>
</reference>
<sequence>MEIHVNPQHGSIEVSQGKELIFLKVAEIIFIEISDRKTFVHTRDKIYRSRLNLQECLKQLPDYFMQIGKSQIANIIEIASINKSLSSTPRITFHQSEKSTWVSRKYYKALLNKKRSLL</sequence>